<dbReference type="PANTHER" id="PTHR43538">
    <property type="entry name" value="ALPHA-IPM SYNTHASE/HOMOCITRATE SYNTHASE"/>
    <property type="match status" value="1"/>
</dbReference>
<protein>
    <recommendedName>
        <fullName evidence="9">Pyruvate carboxyltransferase domain-containing protein</fullName>
    </recommendedName>
</protein>
<evidence type="ECO:0000313" key="11">
    <source>
        <dbReference type="EMBL" id="QCN88886.1"/>
    </source>
</evidence>
<feature type="region of interest" description="Disordered" evidence="8">
    <location>
        <begin position="405"/>
        <end position="435"/>
    </location>
</feature>
<feature type="compositionally biased region" description="Basic and acidic residues" evidence="8">
    <location>
        <begin position="405"/>
        <end position="417"/>
    </location>
</feature>
<evidence type="ECO:0000313" key="13">
    <source>
        <dbReference type="Proteomes" id="UP000501753"/>
    </source>
</evidence>
<gene>
    <name evidence="11" type="ORF">DDJ31_31205</name>
    <name evidence="10" type="ORF">ELQ87_08140</name>
</gene>
<evidence type="ECO:0000256" key="5">
    <source>
        <dbReference type="ARBA" id="ARBA00023304"/>
    </source>
</evidence>
<keyword evidence="4" id="KW-0808">Transferase</keyword>
<keyword evidence="13" id="KW-1185">Reference proteome</keyword>
<dbReference type="InterPro" id="IPR005675">
    <property type="entry name" value="Citramal_synthase"/>
</dbReference>
<dbReference type="Pfam" id="PF08502">
    <property type="entry name" value="LeuA_dimer"/>
    <property type="match status" value="1"/>
</dbReference>
<organism evidence="10 12">
    <name type="scientific">Streptomyces griseoviridis</name>
    <dbReference type="NCBI Taxonomy" id="45398"/>
    <lineage>
        <taxon>Bacteria</taxon>
        <taxon>Bacillati</taxon>
        <taxon>Actinomycetota</taxon>
        <taxon>Actinomycetes</taxon>
        <taxon>Kitasatosporales</taxon>
        <taxon>Streptomycetaceae</taxon>
        <taxon>Streptomyces</taxon>
    </lineage>
</organism>
<dbReference type="Gene3D" id="3.20.20.70">
    <property type="entry name" value="Aldolase class I"/>
    <property type="match status" value="1"/>
</dbReference>
<comment type="similarity">
    <text evidence="1">Belongs to the alpha-IPM synthase/homocitrate synthase family.</text>
</comment>
<evidence type="ECO:0000256" key="8">
    <source>
        <dbReference type="SAM" id="MobiDB-lite"/>
    </source>
</evidence>
<dbReference type="GO" id="GO:0003852">
    <property type="term" value="F:2-isopropylmalate synthase activity"/>
    <property type="evidence" value="ECO:0007669"/>
    <property type="project" value="InterPro"/>
</dbReference>
<evidence type="ECO:0000259" key="9">
    <source>
        <dbReference type="PROSITE" id="PS50991"/>
    </source>
</evidence>
<evidence type="ECO:0000256" key="2">
    <source>
        <dbReference type="ARBA" id="ARBA00022605"/>
    </source>
</evidence>
<keyword evidence="2" id="KW-0028">Amino-acid biosynthesis</keyword>
<dbReference type="InterPro" id="IPR013785">
    <property type="entry name" value="Aldolase_TIM"/>
</dbReference>
<evidence type="ECO:0000256" key="7">
    <source>
        <dbReference type="ARBA" id="ARBA00048263"/>
    </source>
</evidence>
<evidence type="ECO:0000256" key="6">
    <source>
        <dbReference type="ARBA" id="ARBA00029440"/>
    </source>
</evidence>
<dbReference type="KEGG" id="sgd:ELQ87_08140"/>
<dbReference type="SUPFAM" id="SSF51569">
    <property type="entry name" value="Aldolase"/>
    <property type="match status" value="1"/>
</dbReference>
<keyword evidence="5" id="KW-0100">Branched-chain amino acid biosynthesis</keyword>
<dbReference type="InterPro" id="IPR036230">
    <property type="entry name" value="LeuA_allosteric_dom_sf"/>
</dbReference>
<evidence type="ECO:0000256" key="3">
    <source>
        <dbReference type="ARBA" id="ARBA00022624"/>
    </source>
</evidence>
<dbReference type="Pfam" id="PF00682">
    <property type="entry name" value="HMGL-like"/>
    <property type="match status" value="1"/>
</dbReference>
<feature type="compositionally biased region" description="Low complexity" evidence="8">
    <location>
        <begin position="423"/>
        <end position="435"/>
    </location>
</feature>
<dbReference type="InterPro" id="IPR013709">
    <property type="entry name" value="2-isopropylmalate_synth_dimer"/>
</dbReference>
<dbReference type="PANTHER" id="PTHR43538:SF1">
    <property type="entry name" value="(R)-CITRAMALATE SYNTHASE"/>
    <property type="match status" value="1"/>
</dbReference>
<comment type="pathway">
    <text evidence="6">Amino-acid biosynthesis.</text>
</comment>
<dbReference type="EMBL" id="CP029078">
    <property type="protein sequence ID" value="QCN88886.1"/>
    <property type="molecule type" value="Genomic_DNA"/>
</dbReference>
<dbReference type="GO" id="GO:0009098">
    <property type="term" value="P:L-leucine biosynthetic process"/>
    <property type="evidence" value="ECO:0007669"/>
    <property type="project" value="InterPro"/>
</dbReference>
<dbReference type="Proteomes" id="UP000501753">
    <property type="component" value="Chromosome"/>
</dbReference>
<dbReference type="EMBL" id="CP034687">
    <property type="protein sequence ID" value="AZS84255.1"/>
    <property type="molecule type" value="Genomic_DNA"/>
</dbReference>
<dbReference type="AlphaFoldDB" id="A0A3S9Z941"/>
<dbReference type="Gene3D" id="3.30.160.270">
    <property type="match status" value="1"/>
</dbReference>
<dbReference type="Proteomes" id="UP000271291">
    <property type="component" value="Chromosome"/>
</dbReference>
<evidence type="ECO:0000313" key="10">
    <source>
        <dbReference type="EMBL" id="AZS84255.1"/>
    </source>
</evidence>
<dbReference type="OrthoDB" id="9803573at2"/>
<evidence type="ECO:0000256" key="4">
    <source>
        <dbReference type="ARBA" id="ARBA00022679"/>
    </source>
</evidence>
<keyword evidence="3" id="KW-0412">Isoleucine biosynthesis</keyword>
<evidence type="ECO:0000313" key="12">
    <source>
        <dbReference type="Proteomes" id="UP000271291"/>
    </source>
</evidence>
<dbReference type="GO" id="GO:0009097">
    <property type="term" value="P:isoleucine biosynthetic process"/>
    <property type="evidence" value="ECO:0007669"/>
    <property type="project" value="UniProtKB-KW"/>
</dbReference>
<proteinExistence type="inferred from homology"/>
<accession>A0A3S9Z941</accession>
<name>A0A3S9Z941_STRGD</name>
<comment type="catalytic activity">
    <reaction evidence="7">
        <text>pyruvate + acetyl-CoA + H2O = (3R)-citramalate + CoA + H(+)</text>
        <dbReference type="Rhea" id="RHEA:19045"/>
        <dbReference type="ChEBI" id="CHEBI:15361"/>
        <dbReference type="ChEBI" id="CHEBI:15377"/>
        <dbReference type="ChEBI" id="CHEBI:15378"/>
        <dbReference type="ChEBI" id="CHEBI:30934"/>
        <dbReference type="ChEBI" id="CHEBI:57287"/>
        <dbReference type="ChEBI" id="CHEBI:57288"/>
        <dbReference type="EC" id="2.3.3.21"/>
    </reaction>
</comment>
<sequence length="435" mass="43920">MAGQDIQLHDTTLRDGARPAGRVLPVDDRLAVARCLDGLGVGFIEGGRPGATAADTEFFRRAAGELRLTGAVLVARGAARAPGASAATDPRVRELLAAGTPVVTLAAVSDSRRVERARGTNLAENLAAVGGTVRHLVRAGRRVLLDAEHFFDGHRANREYALEVVRTAAEAGAETVVLCDGAGGRPPDEVGAVVSDTLHGTGVELGVHCRGGAGRAVAGSVAAVAAGARQVRGTVCGYGRRRDADLLSVAAQLIVTRGAAALPGGSAVLGAAVAESAGRAVEVVSWQVGADPAGGGQDRSSASVLLRVDGVATAATASGGGAVEALDRAVHRALDPVLPGVRRLRLTGHLARVPAGHAGTAGTARVVASFADGDGRLDTVGVAADTGAAFLRALLEAVRRLPARERHGDGRTAERRPAAVAYGPTLTEPTLTGTD</sequence>
<dbReference type="GO" id="GO:0043714">
    <property type="term" value="F:(R)-citramalate synthase activity"/>
    <property type="evidence" value="ECO:0007669"/>
    <property type="project" value="UniProtKB-EC"/>
</dbReference>
<evidence type="ECO:0000256" key="1">
    <source>
        <dbReference type="ARBA" id="ARBA00006154"/>
    </source>
</evidence>
<feature type="domain" description="Pyruvate carboxyltransferase" evidence="9">
    <location>
        <begin position="6"/>
        <end position="269"/>
    </location>
</feature>
<dbReference type="RefSeq" id="WP_127177162.1">
    <property type="nucleotide sequence ID" value="NZ_CP029078.1"/>
</dbReference>
<dbReference type="InterPro" id="IPR000891">
    <property type="entry name" value="PYR_CT"/>
</dbReference>
<dbReference type="SUPFAM" id="SSF110921">
    <property type="entry name" value="2-isopropylmalate synthase LeuA, allosteric (dimerisation) domain"/>
    <property type="match status" value="1"/>
</dbReference>
<reference evidence="11 13" key="1">
    <citation type="submission" date="2018-04" db="EMBL/GenBank/DDBJ databases">
        <title>Complete genome sequences of Streptomyces griseoviridis K61 and characterization of antagonistic properties of biological control agents.</title>
        <authorList>
            <person name="Mariita R.M."/>
            <person name="Sello J.K."/>
        </authorList>
    </citation>
    <scope>NUCLEOTIDE SEQUENCE [LARGE SCALE GENOMIC DNA]</scope>
    <source>
        <strain evidence="11 13">K61</strain>
    </source>
</reference>
<reference evidence="10 12" key="2">
    <citation type="submission" date="2018-12" db="EMBL/GenBank/DDBJ databases">
        <title>Streptomyces griseoviridis F1-27 complete genome.</title>
        <authorList>
            <person name="Mariita R.M."/>
            <person name="Sello J.K."/>
        </authorList>
    </citation>
    <scope>NUCLEOTIDE SEQUENCE [LARGE SCALE GENOMIC DNA]</scope>
    <source>
        <strain evidence="10 12">F1-27</strain>
    </source>
</reference>
<dbReference type="SMART" id="SM00917">
    <property type="entry name" value="LeuA_dimer"/>
    <property type="match status" value="1"/>
</dbReference>
<dbReference type="PROSITE" id="PS50991">
    <property type="entry name" value="PYR_CT"/>
    <property type="match status" value="1"/>
</dbReference>